<dbReference type="EMBL" id="NJET01000033">
    <property type="protein sequence ID" value="PHH64275.1"/>
    <property type="molecule type" value="Genomic_DNA"/>
</dbReference>
<dbReference type="GO" id="GO:0090729">
    <property type="term" value="F:toxin activity"/>
    <property type="evidence" value="ECO:0007669"/>
    <property type="project" value="UniProtKB-KW"/>
</dbReference>
<dbReference type="Gene3D" id="3.90.210.10">
    <property type="entry name" value="Heat-Labile Enterotoxin, subunit A"/>
    <property type="match status" value="1"/>
</dbReference>
<comment type="caution">
    <text evidence="6">The sequence shown here is derived from an EMBL/GenBank/DDBJ whole genome shotgun (WGS) entry which is preliminary data.</text>
</comment>
<gene>
    <name evidence="6" type="ORF">CDD81_4759</name>
</gene>
<feature type="chain" id="PRO_5012134972" evidence="5">
    <location>
        <begin position="22"/>
        <end position="470"/>
    </location>
</feature>
<dbReference type="STRING" id="1399860.A0A2C5Y453"/>
<keyword evidence="7" id="KW-1185">Reference proteome</keyword>
<dbReference type="AlphaFoldDB" id="A0A2C5Y453"/>
<accession>A0A2C5Y453</accession>
<organism evidence="6 7">
    <name type="scientific">Ophiocordyceps australis</name>
    <dbReference type="NCBI Taxonomy" id="1399860"/>
    <lineage>
        <taxon>Eukaryota</taxon>
        <taxon>Fungi</taxon>
        <taxon>Dikarya</taxon>
        <taxon>Ascomycota</taxon>
        <taxon>Pezizomycotina</taxon>
        <taxon>Sordariomycetes</taxon>
        <taxon>Hypocreomycetidae</taxon>
        <taxon>Hypocreales</taxon>
        <taxon>Ophiocordycipitaceae</taxon>
        <taxon>Ophiocordyceps</taxon>
    </lineage>
</organism>
<evidence type="ECO:0000313" key="7">
    <source>
        <dbReference type="Proteomes" id="UP000226192"/>
    </source>
</evidence>
<dbReference type="Pfam" id="PF01375">
    <property type="entry name" value="Enterotoxin_a"/>
    <property type="match status" value="1"/>
</dbReference>
<evidence type="ECO:0000256" key="4">
    <source>
        <dbReference type="ARBA" id="ARBA00023157"/>
    </source>
</evidence>
<evidence type="ECO:0000256" key="5">
    <source>
        <dbReference type="SAM" id="SignalP"/>
    </source>
</evidence>
<keyword evidence="4" id="KW-1015">Disulfide bond</keyword>
<keyword evidence="1" id="KW-0800">Toxin</keyword>
<protein>
    <submittedName>
        <fullName evidence="6">Putative enterotoxin</fullName>
    </submittedName>
</protein>
<evidence type="ECO:0000256" key="2">
    <source>
        <dbReference type="ARBA" id="ARBA00022729"/>
    </source>
</evidence>
<proteinExistence type="predicted"/>
<feature type="signal peptide" evidence="5">
    <location>
        <begin position="1"/>
        <end position="21"/>
    </location>
</feature>
<name>A0A2C5Y453_9HYPO</name>
<dbReference type="InterPro" id="IPR001144">
    <property type="entry name" value="Enterotoxin_A"/>
</dbReference>
<evidence type="ECO:0000256" key="3">
    <source>
        <dbReference type="ARBA" id="ARBA00023026"/>
    </source>
</evidence>
<dbReference type="SUPFAM" id="SSF56399">
    <property type="entry name" value="ADP-ribosylation"/>
    <property type="match status" value="1"/>
</dbReference>
<keyword evidence="3" id="KW-0843">Virulence</keyword>
<dbReference type="Proteomes" id="UP000226192">
    <property type="component" value="Unassembled WGS sequence"/>
</dbReference>
<evidence type="ECO:0000313" key="6">
    <source>
        <dbReference type="EMBL" id="PHH64275.1"/>
    </source>
</evidence>
<keyword evidence="2 5" id="KW-0732">Signal</keyword>
<reference evidence="6 7" key="1">
    <citation type="submission" date="2017-06" db="EMBL/GenBank/DDBJ databases">
        <title>Ant-infecting Ophiocordyceps genomes reveal a high diversity of potential behavioral manipulation genes and a possible major role for enterotoxins.</title>
        <authorList>
            <person name="De Bekker C."/>
            <person name="Evans H.C."/>
            <person name="Brachmann A."/>
            <person name="Hughes D.P."/>
        </authorList>
    </citation>
    <scope>NUCLEOTIDE SEQUENCE [LARGE SCALE GENOMIC DNA]</scope>
    <source>
        <strain evidence="6 7">Map64</strain>
    </source>
</reference>
<dbReference type="OrthoDB" id="4927890at2759"/>
<sequence>MSPLSLSLLLLMALASLCSHASPTTLEARKPPKITWVYRGDRRDPATVRAAGGFLPRSNPAPANGYSLFSHVYAVCGVGSCKPKTGYVSTTVLKPVARRFSGDRWVYRIHATPNFVDVAASLLDAYPVSVEEEIAAMGGIRWQQVHGWYEVQEAHGEGPVLTEYVNNKDYDVAYDNFAASGGQPQLAGFDAASAYWKRKPWSRFAPEKGKSTMQYALEFMNAHGPPVGWRGRFPLWMSAEDAQAKQLLRVQLQQTAELVAAATDSARREGRRAAEANDFAGAVAAAKRSRDAAAKALALTTTIADIINDNILLDPAPFYAAWASFQEARRASARAYISANKALMHMYAHEEPPSSSSHASAAARQAATKIEAIYHAAQIQLQDKKNAIARLKQLLSAKTLTMSSIMDNKVHWLRQRENISTALHREIRGIDEVVAILTKAMERFHAAAHVAEEMARKLEEQERGEKGEGE</sequence>
<evidence type="ECO:0000256" key="1">
    <source>
        <dbReference type="ARBA" id="ARBA00022656"/>
    </source>
</evidence>